<evidence type="ECO:0000313" key="2">
    <source>
        <dbReference type="EMBL" id="KAG9229700.1"/>
    </source>
</evidence>
<feature type="region of interest" description="Disordered" evidence="1">
    <location>
        <begin position="229"/>
        <end position="286"/>
    </location>
</feature>
<feature type="compositionally biased region" description="Polar residues" evidence="1">
    <location>
        <begin position="15"/>
        <end position="30"/>
    </location>
</feature>
<feature type="region of interest" description="Disordered" evidence="1">
    <location>
        <begin position="1"/>
        <end position="159"/>
    </location>
</feature>
<reference evidence="2" key="1">
    <citation type="journal article" date="2021" name="IMA Fungus">
        <title>Genomic characterization of three marine fungi, including Emericellopsis atlantica sp. nov. with signatures of a generalist lifestyle and marine biomass degradation.</title>
        <authorList>
            <person name="Hagestad O.C."/>
            <person name="Hou L."/>
            <person name="Andersen J.H."/>
            <person name="Hansen E.H."/>
            <person name="Altermark B."/>
            <person name="Li C."/>
            <person name="Kuhnert E."/>
            <person name="Cox R.J."/>
            <person name="Crous P.W."/>
            <person name="Spatafora J.W."/>
            <person name="Lail K."/>
            <person name="Amirebrahimi M."/>
            <person name="Lipzen A."/>
            <person name="Pangilinan J."/>
            <person name="Andreopoulos W."/>
            <person name="Hayes R.D."/>
            <person name="Ng V."/>
            <person name="Grigoriev I.V."/>
            <person name="Jackson S.A."/>
            <person name="Sutton T.D.S."/>
            <person name="Dobson A.D.W."/>
            <person name="Rama T."/>
        </authorList>
    </citation>
    <scope>NUCLEOTIDE SEQUENCE</scope>
    <source>
        <strain evidence="2">TRa018bII</strain>
    </source>
</reference>
<comment type="caution">
    <text evidence="2">The sequence shown here is derived from an EMBL/GenBank/DDBJ whole genome shotgun (WGS) entry which is preliminary data.</text>
</comment>
<dbReference type="Proteomes" id="UP000824998">
    <property type="component" value="Unassembled WGS sequence"/>
</dbReference>
<keyword evidence="3" id="KW-1185">Reference proteome</keyword>
<protein>
    <submittedName>
        <fullName evidence="2">Uncharacterized protein</fullName>
    </submittedName>
</protein>
<organism evidence="2 3">
    <name type="scientific">Amylocarpus encephaloides</name>
    <dbReference type="NCBI Taxonomy" id="45428"/>
    <lineage>
        <taxon>Eukaryota</taxon>
        <taxon>Fungi</taxon>
        <taxon>Dikarya</taxon>
        <taxon>Ascomycota</taxon>
        <taxon>Pezizomycotina</taxon>
        <taxon>Leotiomycetes</taxon>
        <taxon>Helotiales</taxon>
        <taxon>Helotiales incertae sedis</taxon>
        <taxon>Amylocarpus</taxon>
    </lineage>
</organism>
<dbReference type="AlphaFoldDB" id="A0A9P7YAV6"/>
<accession>A0A9P7YAV6</accession>
<feature type="compositionally biased region" description="Basic and acidic residues" evidence="1">
    <location>
        <begin position="88"/>
        <end position="111"/>
    </location>
</feature>
<gene>
    <name evidence="2" type="ORF">BJ875DRAFT_488678</name>
</gene>
<evidence type="ECO:0000313" key="3">
    <source>
        <dbReference type="Proteomes" id="UP000824998"/>
    </source>
</evidence>
<name>A0A9P7YAV6_9HELO</name>
<evidence type="ECO:0000256" key="1">
    <source>
        <dbReference type="SAM" id="MobiDB-lite"/>
    </source>
</evidence>
<dbReference type="EMBL" id="MU251739">
    <property type="protein sequence ID" value="KAG9229700.1"/>
    <property type="molecule type" value="Genomic_DNA"/>
</dbReference>
<sequence>MPNSDPRPNGEKPTGDSSTPKSPQASNQNAKRAITAGEEIEAFDSSPSSLREDNAFRSTKRVKLSSDIMEPLDKPIDQYPSTTIPTADNDKDSARNKFDGDQGKRDRKSGEEDNDDPSVKRAKHKSTDTPSREALPIRTQPFTSVSIRRKSNNRPLEQQLAGLRLFTDIPSIIEEQKEDNASVREASPVDKTPTIKVEDYVAGEVLFNLEQVPFYNQMQEVSLNAPAPVDTNAETSQADSEEPSPIKQEESDSAIDWDSIPEFPGVVNPPLPLSWGTGAPASTDTSVSMEDLLRGLNLSFLDTDNPDRFC</sequence>
<proteinExistence type="predicted"/>